<dbReference type="InterPro" id="IPR007208">
    <property type="entry name" value="MrpF/PhaF-like"/>
</dbReference>
<keyword evidence="4" id="KW-1003">Cell membrane</keyword>
<dbReference type="PANTHER" id="PTHR34702:SF1">
    <property type="entry name" value="NA(+)_H(+) ANTIPORTER SUBUNIT F"/>
    <property type="match status" value="1"/>
</dbReference>
<evidence type="ECO:0000256" key="2">
    <source>
        <dbReference type="ARBA" id="ARBA00009212"/>
    </source>
</evidence>
<evidence type="ECO:0000256" key="4">
    <source>
        <dbReference type="ARBA" id="ARBA00022475"/>
    </source>
</evidence>
<evidence type="ECO:0000313" key="10">
    <source>
        <dbReference type="EMBL" id="MBR7672028.1"/>
    </source>
</evidence>
<reference evidence="10" key="1">
    <citation type="submission" date="2021-04" db="EMBL/GenBank/DDBJ databases">
        <title>Sequencing of actinobacteria type strains.</title>
        <authorList>
            <person name="Nguyen G.-S."/>
            <person name="Wentzel A."/>
        </authorList>
    </citation>
    <scope>NUCLEOTIDE SEQUENCE</scope>
    <source>
        <strain evidence="10">DSM 42095</strain>
    </source>
</reference>
<dbReference type="PANTHER" id="PTHR34702">
    <property type="entry name" value="NA(+)/H(+) ANTIPORTER SUBUNIT F1"/>
    <property type="match status" value="1"/>
</dbReference>
<protein>
    <submittedName>
        <fullName evidence="10">Uncharacterized protein</fullName>
    </submittedName>
</protein>
<evidence type="ECO:0000256" key="1">
    <source>
        <dbReference type="ARBA" id="ARBA00004651"/>
    </source>
</evidence>
<evidence type="ECO:0000256" key="7">
    <source>
        <dbReference type="ARBA" id="ARBA00023136"/>
    </source>
</evidence>
<gene>
    <name evidence="10" type="ORF">KDA82_03035</name>
</gene>
<evidence type="ECO:0000256" key="9">
    <source>
        <dbReference type="SAM" id="Phobius"/>
    </source>
</evidence>
<keyword evidence="3" id="KW-0813">Transport</keyword>
<name>A0A8T4IJC5_9ACTN</name>
<evidence type="ECO:0000256" key="6">
    <source>
        <dbReference type="ARBA" id="ARBA00022989"/>
    </source>
</evidence>
<keyword evidence="6 9" id="KW-1133">Transmembrane helix</keyword>
<feature type="transmembrane region" description="Helical" evidence="9">
    <location>
        <begin position="28"/>
        <end position="48"/>
    </location>
</feature>
<evidence type="ECO:0000256" key="5">
    <source>
        <dbReference type="ARBA" id="ARBA00022692"/>
    </source>
</evidence>
<feature type="region of interest" description="Disordered" evidence="8">
    <location>
        <begin position="81"/>
        <end position="136"/>
    </location>
</feature>
<dbReference type="EMBL" id="JAGSMN010000062">
    <property type="protein sequence ID" value="MBR7672028.1"/>
    <property type="molecule type" value="Genomic_DNA"/>
</dbReference>
<dbReference type="GO" id="GO:0015385">
    <property type="term" value="F:sodium:proton antiporter activity"/>
    <property type="evidence" value="ECO:0007669"/>
    <property type="project" value="TreeGrafter"/>
</dbReference>
<dbReference type="AlphaFoldDB" id="A0A8T4IJC5"/>
<comment type="subcellular location">
    <subcellularLocation>
        <location evidence="1">Cell membrane</location>
        <topology evidence="1">Multi-pass membrane protein</topology>
    </subcellularLocation>
</comment>
<dbReference type="Proteomes" id="UP000675554">
    <property type="component" value="Unassembled WGS sequence"/>
</dbReference>
<dbReference type="Pfam" id="PF04066">
    <property type="entry name" value="MrpF_PhaF"/>
    <property type="match status" value="1"/>
</dbReference>
<feature type="compositionally biased region" description="Gly residues" evidence="8">
    <location>
        <begin position="125"/>
        <end position="136"/>
    </location>
</feature>
<keyword evidence="5 9" id="KW-0812">Transmembrane</keyword>
<evidence type="ECO:0000256" key="3">
    <source>
        <dbReference type="ARBA" id="ARBA00022448"/>
    </source>
</evidence>
<evidence type="ECO:0000256" key="8">
    <source>
        <dbReference type="SAM" id="MobiDB-lite"/>
    </source>
</evidence>
<feature type="transmembrane region" description="Helical" evidence="9">
    <location>
        <begin position="55"/>
        <end position="77"/>
    </location>
</feature>
<feature type="compositionally biased region" description="Low complexity" evidence="8">
    <location>
        <begin position="93"/>
        <end position="113"/>
    </location>
</feature>
<comment type="similarity">
    <text evidence="2">Belongs to the CPA3 antiporters (TC 2.A.63) subunit F family.</text>
</comment>
<comment type="caution">
    <text evidence="10">The sequence shown here is derived from an EMBL/GenBank/DDBJ whole genome shotgun (WGS) entry which is preliminary data.</text>
</comment>
<keyword evidence="7 9" id="KW-0472">Membrane</keyword>
<proteinExistence type="inferred from homology"/>
<keyword evidence="11" id="KW-1185">Reference proteome</keyword>
<feature type="compositionally biased region" description="Acidic residues" evidence="8">
    <location>
        <begin position="83"/>
        <end position="92"/>
    </location>
</feature>
<accession>A0A8T4IJC5</accession>
<dbReference type="GO" id="GO:0005886">
    <property type="term" value="C:plasma membrane"/>
    <property type="evidence" value="ECO:0007669"/>
    <property type="project" value="UniProtKB-SubCell"/>
</dbReference>
<organism evidence="10 11">
    <name type="scientific">Streptomyces daliensis</name>
    <dbReference type="NCBI Taxonomy" id="299421"/>
    <lineage>
        <taxon>Bacteria</taxon>
        <taxon>Bacillati</taxon>
        <taxon>Actinomycetota</taxon>
        <taxon>Actinomycetes</taxon>
        <taxon>Kitasatosporales</taxon>
        <taxon>Streptomycetaceae</taxon>
        <taxon>Streptomyces</taxon>
    </lineage>
</organism>
<sequence length="136" mass="13861">MIVAGLLLVSGCLVTVRLVRGPSTLDRAVALDALVAVMMAGIGVYTAAQRVGYYLPVLLVLSFLGFTGSVGVARFMALRDEAGGEDVDENTDTDTGTGTEPSATEPPAEPASTVQSTRPSTEWTAGGGTAGEGGQR</sequence>
<evidence type="ECO:0000313" key="11">
    <source>
        <dbReference type="Proteomes" id="UP000675554"/>
    </source>
</evidence>